<evidence type="ECO:0000256" key="6">
    <source>
        <dbReference type="ARBA" id="ARBA00022980"/>
    </source>
</evidence>
<gene>
    <name evidence="10 15" type="primary">rplV</name>
    <name evidence="15" type="ORF">HYR64_07985</name>
</gene>
<comment type="subunit">
    <text evidence="3 10 12">Part of the 50S ribosomal subunit.</text>
</comment>
<accession>A0A931LVK8</accession>
<evidence type="ECO:0000256" key="3">
    <source>
        <dbReference type="ARBA" id="ARBA00011838"/>
    </source>
</evidence>
<reference evidence="15" key="1">
    <citation type="submission" date="2020-07" db="EMBL/GenBank/DDBJ databases">
        <title>Huge and variable diversity of episymbiotic CPR bacteria and DPANN archaea in groundwater ecosystems.</title>
        <authorList>
            <person name="He C.Y."/>
            <person name="Keren R."/>
            <person name="Whittaker M."/>
            <person name="Farag I.F."/>
            <person name="Doudna J."/>
            <person name="Cate J.H.D."/>
            <person name="Banfield J.F."/>
        </authorList>
    </citation>
    <scope>NUCLEOTIDE SEQUENCE</scope>
    <source>
        <strain evidence="15">NC_groundwater_17_Pr7_B-0.1um_64_12</strain>
    </source>
</reference>
<evidence type="ECO:0000256" key="11">
    <source>
        <dbReference type="RuleBase" id="RU004005"/>
    </source>
</evidence>
<dbReference type="NCBIfam" id="TIGR01044">
    <property type="entry name" value="rplV_bact"/>
    <property type="match status" value="1"/>
</dbReference>
<dbReference type="GO" id="GO:0019843">
    <property type="term" value="F:rRNA binding"/>
    <property type="evidence" value="ECO:0007669"/>
    <property type="project" value="UniProtKB-UniRule"/>
</dbReference>
<dbReference type="PANTHER" id="PTHR13501">
    <property type="entry name" value="CHLOROPLAST 50S RIBOSOMAL PROTEIN L22-RELATED"/>
    <property type="match status" value="1"/>
</dbReference>
<keyword evidence="6 10" id="KW-0689">Ribosomal protein</keyword>
<dbReference type="InterPro" id="IPR001063">
    <property type="entry name" value="Ribosomal_uL22"/>
</dbReference>
<dbReference type="Gene3D" id="3.90.470.10">
    <property type="entry name" value="Ribosomal protein L22/L17"/>
    <property type="match status" value="1"/>
</dbReference>
<dbReference type="GO" id="GO:0022625">
    <property type="term" value="C:cytosolic large ribosomal subunit"/>
    <property type="evidence" value="ECO:0007669"/>
    <property type="project" value="TreeGrafter"/>
</dbReference>
<comment type="similarity">
    <text evidence="2 10 11">Belongs to the universal ribosomal protein uL22 family.</text>
</comment>
<protein>
    <recommendedName>
        <fullName evidence="9 10">Large ribosomal subunit protein uL22</fullName>
    </recommendedName>
</protein>
<evidence type="ECO:0000256" key="13">
    <source>
        <dbReference type="RuleBase" id="RU004008"/>
    </source>
</evidence>
<dbReference type="InterPro" id="IPR005727">
    <property type="entry name" value="Ribosomal_uL22_bac/chlpt-type"/>
</dbReference>
<evidence type="ECO:0000256" key="9">
    <source>
        <dbReference type="ARBA" id="ARBA00035207"/>
    </source>
</evidence>
<evidence type="ECO:0000313" key="16">
    <source>
        <dbReference type="Proteomes" id="UP000727962"/>
    </source>
</evidence>
<evidence type="ECO:0000256" key="14">
    <source>
        <dbReference type="SAM" id="MobiDB-lite"/>
    </source>
</evidence>
<comment type="caution">
    <text evidence="15">The sequence shown here is derived from an EMBL/GenBank/DDBJ whole genome shotgun (WGS) entry which is preliminary data.</text>
</comment>
<dbReference type="SUPFAM" id="SSF54843">
    <property type="entry name" value="Ribosomal protein L22"/>
    <property type="match status" value="1"/>
</dbReference>
<proteinExistence type="inferred from homology"/>
<name>A0A931LVK8_FIMGI</name>
<evidence type="ECO:0000256" key="12">
    <source>
        <dbReference type="RuleBase" id="RU004006"/>
    </source>
</evidence>
<dbReference type="EMBL" id="JACOSL010000047">
    <property type="protein sequence ID" value="MBI1757029.1"/>
    <property type="molecule type" value="Genomic_DNA"/>
</dbReference>
<feature type="region of interest" description="Disordered" evidence="14">
    <location>
        <begin position="116"/>
        <end position="193"/>
    </location>
</feature>
<sequence>MEVRAVSKYVRVQPRKVRIVADQVRGKPANQAAALLRYQPSKGARELRKTLMSAVANARENHDVSPEMLRISEIKIDEGPRLKRIIAKAQGRAGRILKKTSHITVVVQDYEPAARVKPHGTKAKPRPTLGIKTGRKRGAKATEAEVETPIEGLAAAEEPTVVESTPEPVAVAETESGSPSVEASLAEPQEGAE</sequence>
<dbReference type="InterPro" id="IPR047867">
    <property type="entry name" value="Ribosomal_uL22_bac/org-type"/>
</dbReference>
<dbReference type="CDD" id="cd00336">
    <property type="entry name" value="Ribosomal_L22"/>
    <property type="match status" value="1"/>
</dbReference>
<evidence type="ECO:0000256" key="5">
    <source>
        <dbReference type="ARBA" id="ARBA00022884"/>
    </source>
</evidence>
<dbReference type="GO" id="GO:0006412">
    <property type="term" value="P:translation"/>
    <property type="evidence" value="ECO:0007669"/>
    <property type="project" value="UniProtKB-UniRule"/>
</dbReference>
<evidence type="ECO:0000256" key="7">
    <source>
        <dbReference type="ARBA" id="ARBA00023274"/>
    </source>
</evidence>
<comment type="function">
    <text evidence="10 13">This protein binds specifically to 23S rRNA; its binding is stimulated by other ribosomal proteins, e.g., L4, L17, and L20. It is important during the early stages of 50S assembly. It makes multiple contacts with different domains of the 23S rRNA in the assembled 50S subunit and ribosome.</text>
</comment>
<dbReference type="AlphaFoldDB" id="A0A931LVK8"/>
<evidence type="ECO:0000256" key="1">
    <source>
        <dbReference type="ARBA" id="ARBA00003478"/>
    </source>
</evidence>
<dbReference type="PANTHER" id="PTHR13501:SF8">
    <property type="entry name" value="LARGE RIBOSOMAL SUBUNIT PROTEIN UL22M"/>
    <property type="match status" value="1"/>
</dbReference>
<feature type="compositionally biased region" description="Basic residues" evidence="14">
    <location>
        <begin position="116"/>
        <end position="125"/>
    </location>
</feature>
<evidence type="ECO:0000256" key="10">
    <source>
        <dbReference type="HAMAP-Rule" id="MF_01331"/>
    </source>
</evidence>
<evidence type="ECO:0000256" key="2">
    <source>
        <dbReference type="ARBA" id="ARBA00009451"/>
    </source>
</evidence>
<comment type="function">
    <text evidence="8">This protein binds specifically to 23S rRNA; its binding is stimulated by other ribosomal proteins, e.g. L4, L17, and L20. It is important during the early stages of 50S assembly. It makes multiple contacts with different domains of the 23S rRNA in the assembled 50S subunit and ribosome.</text>
</comment>
<dbReference type="GO" id="GO:0003735">
    <property type="term" value="F:structural constituent of ribosome"/>
    <property type="evidence" value="ECO:0007669"/>
    <property type="project" value="InterPro"/>
</dbReference>
<evidence type="ECO:0000256" key="8">
    <source>
        <dbReference type="ARBA" id="ARBA00025084"/>
    </source>
</evidence>
<evidence type="ECO:0000313" key="15">
    <source>
        <dbReference type="EMBL" id="MBI1757029.1"/>
    </source>
</evidence>
<comment type="function">
    <text evidence="1 10">The globular domain of the protein is located near the polypeptide exit tunnel on the outside of the subunit, while an extended beta-hairpin is found that lines the wall of the exit tunnel in the center of the 70S ribosome.</text>
</comment>
<dbReference type="InterPro" id="IPR036394">
    <property type="entry name" value="Ribosomal_uL22_sf"/>
</dbReference>
<keyword evidence="4 10" id="KW-0699">rRNA-binding</keyword>
<dbReference type="HAMAP" id="MF_01331_B">
    <property type="entry name" value="Ribosomal_uL22_B"/>
    <property type="match status" value="1"/>
</dbReference>
<dbReference type="Proteomes" id="UP000727962">
    <property type="component" value="Unassembled WGS sequence"/>
</dbReference>
<keyword evidence="7 10" id="KW-0687">Ribonucleoprotein</keyword>
<feature type="compositionally biased region" description="Low complexity" evidence="14">
    <location>
        <begin position="156"/>
        <end position="173"/>
    </location>
</feature>
<evidence type="ECO:0000256" key="4">
    <source>
        <dbReference type="ARBA" id="ARBA00022730"/>
    </source>
</evidence>
<organism evidence="15 16">
    <name type="scientific">Fimbriimonas ginsengisoli</name>
    <dbReference type="NCBI Taxonomy" id="1005039"/>
    <lineage>
        <taxon>Bacteria</taxon>
        <taxon>Bacillati</taxon>
        <taxon>Armatimonadota</taxon>
        <taxon>Fimbriimonadia</taxon>
        <taxon>Fimbriimonadales</taxon>
        <taxon>Fimbriimonadaceae</taxon>
        <taxon>Fimbriimonas</taxon>
    </lineage>
</organism>
<dbReference type="Pfam" id="PF00237">
    <property type="entry name" value="Ribosomal_L22"/>
    <property type="match status" value="1"/>
</dbReference>
<keyword evidence="5 10" id="KW-0694">RNA-binding</keyword>